<dbReference type="InterPro" id="IPR036640">
    <property type="entry name" value="ABC1_TM_sf"/>
</dbReference>
<evidence type="ECO:0000313" key="10">
    <source>
        <dbReference type="Proteomes" id="UP000823891"/>
    </source>
</evidence>
<dbReference type="PANTHER" id="PTHR24221:SF646">
    <property type="entry name" value="HAEMOLYSIN SECRETION ATP-BINDING PROTEIN"/>
    <property type="match status" value="1"/>
</dbReference>
<keyword evidence="5 7" id="KW-1133">Transmembrane helix</keyword>
<keyword evidence="6 7" id="KW-0472">Membrane</keyword>
<feature type="transmembrane region" description="Helical" evidence="7">
    <location>
        <begin position="166"/>
        <end position="184"/>
    </location>
</feature>
<dbReference type="GO" id="GO:0005886">
    <property type="term" value="C:plasma membrane"/>
    <property type="evidence" value="ECO:0007669"/>
    <property type="project" value="UniProtKB-SubCell"/>
</dbReference>
<dbReference type="PANTHER" id="PTHR24221">
    <property type="entry name" value="ATP-BINDING CASSETTE SUB-FAMILY B"/>
    <property type="match status" value="1"/>
</dbReference>
<dbReference type="Gene3D" id="3.40.50.300">
    <property type="entry name" value="P-loop containing nucleotide triphosphate hydrolases"/>
    <property type="match status" value="1"/>
</dbReference>
<proteinExistence type="predicted"/>
<dbReference type="PROSITE" id="PS50893">
    <property type="entry name" value="ABC_TRANSPORTER_2"/>
    <property type="match status" value="1"/>
</dbReference>
<keyword evidence="3" id="KW-0547">Nucleotide-binding</keyword>
<evidence type="ECO:0000256" key="1">
    <source>
        <dbReference type="ARBA" id="ARBA00004651"/>
    </source>
</evidence>
<dbReference type="PROSITE" id="PS00211">
    <property type="entry name" value="ABC_TRANSPORTER_1"/>
    <property type="match status" value="1"/>
</dbReference>
<dbReference type="InterPro" id="IPR003593">
    <property type="entry name" value="AAA+_ATPase"/>
</dbReference>
<feature type="transmembrane region" description="Helical" evidence="7">
    <location>
        <begin position="62"/>
        <end position="84"/>
    </location>
</feature>
<dbReference type="GO" id="GO:0034040">
    <property type="term" value="F:ATPase-coupled lipid transmembrane transporter activity"/>
    <property type="evidence" value="ECO:0007669"/>
    <property type="project" value="TreeGrafter"/>
</dbReference>
<accession>A0A9D2SRV3</accession>
<evidence type="ECO:0000256" key="2">
    <source>
        <dbReference type="ARBA" id="ARBA00022692"/>
    </source>
</evidence>
<feature type="transmembrane region" description="Helical" evidence="7">
    <location>
        <begin position="28"/>
        <end position="50"/>
    </location>
</feature>
<evidence type="ECO:0000259" key="8">
    <source>
        <dbReference type="PROSITE" id="PS50893"/>
    </source>
</evidence>
<protein>
    <submittedName>
        <fullName evidence="9">ABC transporter ATP-binding protein/permease</fullName>
    </submittedName>
</protein>
<gene>
    <name evidence="9" type="ORF">H9761_20000</name>
</gene>
<feature type="domain" description="ABC transporter" evidence="8">
    <location>
        <begin position="353"/>
        <end position="594"/>
    </location>
</feature>
<comment type="caution">
    <text evidence="9">The sequence shown here is derived from an EMBL/GenBank/DDBJ whole genome shotgun (WGS) entry which is preliminary data.</text>
</comment>
<feature type="transmembrane region" description="Helical" evidence="7">
    <location>
        <begin position="250"/>
        <end position="271"/>
    </location>
</feature>
<dbReference type="Proteomes" id="UP000823891">
    <property type="component" value="Unassembled WGS sequence"/>
</dbReference>
<evidence type="ECO:0000313" key="9">
    <source>
        <dbReference type="EMBL" id="HJC25948.1"/>
    </source>
</evidence>
<dbReference type="InterPro" id="IPR027417">
    <property type="entry name" value="P-loop_NTPase"/>
</dbReference>
<dbReference type="AlphaFoldDB" id="A0A9D2SRV3"/>
<evidence type="ECO:0000256" key="7">
    <source>
        <dbReference type="SAM" id="Phobius"/>
    </source>
</evidence>
<dbReference type="SUPFAM" id="SSF52540">
    <property type="entry name" value="P-loop containing nucleoside triphosphate hydrolases"/>
    <property type="match status" value="1"/>
</dbReference>
<dbReference type="InterPro" id="IPR017871">
    <property type="entry name" value="ABC_transporter-like_CS"/>
</dbReference>
<evidence type="ECO:0000256" key="4">
    <source>
        <dbReference type="ARBA" id="ARBA00022840"/>
    </source>
</evidence>
<organism evidence="9 10">
    <name type="scientific">Candidatus Eisenbergiella merdavium</name>
    <dbReference type="NCBI Taxonomy" id="2838551"/>
    <lineage>
        <taxon>Bacteria</taxon>
        <taxon>Bacillati</taxon>
        <taxon>Bacillota</taxon>
        <taxon>Clostridia</taxon>
        <taxon>Lachnospirales</taxon>
        <taxon>Lachnospiraceae</taxon>
        <taxon>Eisenbergiella</taxon>
    </lineage>
</organism>
<reference evidence="9" key="1">
    <citation type="journal article" date="2021" name="PeerJ">
        <title>Extensive microbial diversity within the chicken gut microbiome revealed by metagenomics and culture.</title>
        <authorList>
            <person name="Gilroy R."/>
            <person name="Ravi A."/>
            <person name="Getino M."/>
            <person name="Pursley I."/>
            <person name="Horton D.L."/>
            <person name="Alikhan N.F."/>
            <person name="Baker D."/>
            <person name="Gharbi K."/>
            <person name="Hall N."/>
            <person name="Watson M."/>
            <person name="Adriaenssens E.M."/>
            <person name="Foster-Nyarko E."/>
            <person name="Jarju S."/>
            <person name="Secka A."/>
            <person name="Antonio M."/>
            <person name="Oren A."/>
            <person name="Chaudhuri R.R."/>
            <person name="La Ragione R."/>
            <person name="Hildebrand F."/>
            <person name="Pallen M.J."/>
        </authorList>
    </citation>
    <scope>NUCLEOTIDE SEQUENCE</scope>
    <source>
        <strain evidence="9">USAMLcec2-132</strain>
    </source>
</reference>
<name>A0A9D2SRV3_9FIRM</name>
<comment type="subcellular location">
    <subcellularLocation>
        <location evidence="1">Cell membrane</location>
        <topology evidence="1">Multi-pass membrane protein</topology>
    </subcellularLocation>
</comment>
<dbReference type="SMART" id="SM00382">
    <property type="entry name" value="AAA"/>
    <property type="match status" value="1"/>
</dbReference>
<evidence type="ECO:0000256" key="6">
    <source>
        <dbReference type="ARBA" id="ARBA00023136"/>
    </source>
</evidence>
<reference evidence="9" key="2">
    <citation type="submission" date="2021-04" db="EMBL/GenBank/DDBJ databases">
        <authorList>
            <person name="Gilroy R."/>
        </authorList>
    </citation>
    <scope>NUCLEOTIDE SEQUENCE</scope>
    <source>
        <strain evidence="9">USAMLcec2-132</strain>
    </source>
</reference>
<dbReference type="EMBL" id="DWWS01000074">
    <property type="protein sequence ID" value="HJC25948.1"/>
    <property type="molecule type" value="Genomic_DNA"/>
</dbReference>
<feature type="transmembrane region" description="Helical" evidence="7">
    <location>
        <begin position="283"/>
        <end position="302"/>
    </location>
</feature>
<dbReference type="SUPFAM" id="SSF90123">
    <property type="entry name" value="ABC transporter transmembrane region"/>
    <property type="match status" value="1"/>
</dbReference>
<keyword evidence="4 9" id="KW-0067">ATP-binding</keyword>
<dbReference type="GO" id="GO:0005524">
    <property type="term" value="F:ATP binding"/>
    <property type="evidence" value="ECO:0007669"/>
    <property type="project" value="UniProtKB-KW"/>
</dbReference>
<dbReference type="Gene3D" id="1.20.1560.10">
    <property type="entry name" value="ABC transporter type 1, transmembrane domain"/>
    <property type="match status" value="1"/>
</dbReference>
<sequence>MKAGYFSNNGYIFKMLWRMQKGRVAGEFLYHSLNYIYWVFYDILFLQYLVEALEKGKSFEQIMTFLLLVMAGFAVPGALSAWYVHVYRPRSDADIFEAVNGMLFEKATHVELECYENAEFYNRFTLAMKDCEKRLAQIVENQCVILASCIASAAALYYMFRIDRFVILFIAGPLIGNFVFGKLINEVKFRMNKECVPCQRRMEYVNRTLYLADYAKELRMSEVFRVMKKLYEEGFQGVLGKIREYRKRKVLLTFVRNIFTFVVIFQGVVFYSLYRVMVTRSMSLSGFTVLFSAMTAVAWMVIQASDSIVKSYEDSLYIANLKEFLEYEPVMDEKQAGLLPKSCEEAACGGPVLRFQHASFTYLGQEEPVLRDISLTIDRHEKIAVVGHNGAGKTTFVKLLMRLYDVSEGEIQYFGTNIKELDLPEYRKLYGTAFQDYQVFSMTVAENVLMRSPEGEEDYRKAEDCLKRAGVYERVSRLPHGMDTILTKEFAEDGAVLSGGELQKIAVARAFAREYQIAVFDEPSSALDPVAEYQLYENILEECVDKTVIFISHRLSTAVLADRIYLFENGRIAEQGSHEALMQKNGRYADMFRKQAENYVGGMKGVE</sequence>
<dbReference type="InterPro" id="IPR039421">
    <property type="entry name" value="Type_1_exporter"/>
</dbReference>
<evidence type="ECO:0000256" key="3">
    <source>
        <dbReference type="ARBA" id="ARBA00022741"/>
    </source>
</evidence>
<evidence type="ECO:0000256" key="5">
    <source>
        <dbReference type="ARBA" id="ARBA00022989"/>
    </source>
</evidence>
<dbReference type="GO" id="GO:0016887">
    <property type="term" value="F:ATP hydrolysis activity"/>
    <property type="evidence" value="ECO:0007669"/>
    <property type="project" value="InterPro"/>
</dbReference>
<feature type="transmembrane region" description="Helical" evidence="7">
    <location>
        <begin position="143"/>
        <end position="160"/>
    </location>
</feature>
<keyword evidence="2 7" id="KW-0812">Transmembrane</keyword>
<dbReference type="Pfam" id="PF00005">
    <property type="entry name" value="ABC_tran"/>
    <property type="match status" value="1"/>
</dbReference>
<dbReference type="InterPro" id="IPR003439">
    <property type="entry name" value="ABC_transporter-like_ATP-bd"/>
</dbReference>